<dbReference type="AlphaFoldDB" id="A0A2I0VX13"/>
<keyword evidence="2" id="KW-1185">Reference proteome</keyword>
<sequence length="77" mass="9188">MKKFKRIIEDFSSRTRQKVNKHKSVILLGKSVKKKRRKAISKLWGYKIVNEFNYVGIKLTLRRLVASDFNFILRESC</sequence>
<protein>
    <submittedName>
        <fullName evidence="1">Uncharacterized protein</fullName>
    </submittedName>
</protein>
<proteinExistence type="predicted"/>
<evidence type="ECO:0000313" key="1">
    <source>
        <dbReference type="EMBL" id="PKU67953.1"/>
    </source>
</evidence>
<gene>
    <name evidence="1" type="ORF">MA16_Dca006988</name>
</gene>
<reference evidence="1 2" key="1">
    <citation type="journal article" date="2016" name="Sci. Rep.">
        <title>The Dendrobium catenatum Lindl. genome sequence provides insights into polysaccharide synthase, floral development and adaptive evolution.</title>
        <authorList>
            <person name="Zhang G.Q."/>
            <person name="Xu Q."/>
            <person name="Bian C."/>
            <person name="Tsai W.C."/>
            <person name="Yeh C.M."/>
            <person name="Liu K.W."/>
            <person name="Yoshida K."/>
            <person name="Zhang L.S."/>
            <person name="Chang S.B."/>
            <person name="Chen F."/>
            <person name="Shi Y."/>
            <person name="Su Y.Y."/>
            <person name="Zhang Y.Q."/>
            <person name="Chen L.J."/>
            <person name="Yin Y."/>
            <person name="Lin M."/>
            <person name="Huang H."/>
            <person name="Deng H."/>
            <person name="Wang Z.W."/>
            <person name="Zhu S.L."/>
            <person name="Zhao X."/>
            <person name="Deng C."/>
            <person name="Niu S.C."/>
            <person name="Huang J."/>
            <person name="Wang M."/>
            <person name="Liu G.H."/>
            <person name="Yang H.J."/>
            <person name="Xiao X.J."/>
            <person name="Hsiao Y.Y."/>
            <person name="Wu W.L."/>
            <person name="Chen Y.Y."/>
            <person name="Mitsuda N."/>
            <person name="Ohme-Takagi M."/>
            <person name="Luo Y.B."/>
            <person name="Van de Peer Y."/>
            <person name="Liu Z.J."/>
        </authorList>
    </citation>
    <scope>NUCLEOTIDE SEQUENCE [LARGE SCALE GENOMIC DNA]</scope>
    <source>
        <tissue evidence="1">The whole plant</tissue>
    </source>
</reference>
<dbReference type="EMBL" id="KZ503159">
    <property type="protein sequence ID" value="PKU67953.1"/>
    <property type="molecule type" value="Genomic_DNA"/>
</dbReference>
<evidence type="ECO:0000313" key="2">
    <source>
        <dbReference type="Proteomes" id="UP000233837"/>
    </source>
</evidence>
<accession>A0A2I0VX13</accession>
<name>A0A2I0VX13_9ASPA</name>
<reference evidence="1 2" key="2">
    <citation type="journal article" date="2017" name="Nature">
        <title>The Apostasia genome and the evolution of orchids.</title>
        <authorList>
            <person name="Zhang G.Q."/>
            <person name="Liu K.W."/>
            <person name="Li Z."/>
            <person name="Lohaus R."/>
            <person name="Hsiao Y.Y."/>
            <person name="Niu S.C."/>
            <person name="Wang J.Y."/>
            <person name="Lin Y.C."/>
            <person name="Xu Q."/>
            <person name="Chen L.J."/>
            <person name="Yoshida K."/>
            <person name="Fujiwara S."/>
            <person name="Wang Z.W."/>
            <person name="Zhang Y.Q."/>
            <person name="Mitsuda N."/>
            <person name="Wang M."/>
            <person name="Liu G.H."/>
            <person name="Pecoraro L."/>
            <person name="Huang H.X."/>
            <person name="Xiao X.J."/>
            <person name="Lin M."/>
            <person name="Wu X.Y."/>
            <person name="Wu W.L."/>
            <person name="Chen Y.Y."/>
            <person name="Chang S.B."/>
            <person name="Sakamoto S."/>
            <person name="Ohme-Takagi M."/>
            <person name="Yagi M."/>
            <person name="Zeng S.J."/>
            <person name="Shen C.Y."/>
            <person name="Yeh C.M."/>
            <person name="Luo Y.B."/>
            <person name="Tsai W.C."/>
            <person name="Van de Peer Y."/>
            <person name="Liu Z.J."/>
        </authorList>
    </citation>
    <scope>NUCLEOTIDE SEQUENCE [LARGE SCALE GENOMIC DNA]</scope>
    <source>
        <tissue evidence="1">The whole plant</tissue>
    </source>
</reference>
<organism evidence="1 2">
    <name type="scientific">Dendrobium catenatum</name>
    <dbReference type="NCBI Taxonomy" id="906689"/>
    <lineage>
        <taxon>Eukaryota</taxon>
        <taxon>Viridiplantae</taxon>
        <taxon>Streptophyta</taxon>
        <taxon>Embryophyta</taxon>
        <taxon>Tracheophyta</taxon>
        <taxon>Spermatophyta</taxon>
        <taxon>Magnoliopsida</taxon>
        <taxon>Liliopsida</taxon>
        <taxon>Asparagales</taxon>
        <taxon>Orchidaceae</taxon>
        <taxon>Epidendroideae</taxon>
        <taxon>Malaxideae</taxon>
        <taxon>Dendrobiinae</taxon>
        <taxon>Dendrobium</taxon>
    </lineage>
</organism>
<dbReference type="Proteomes" id="UP000233837">
    <property type="component" value="Unassembled WGS sequence"/>
</dbReference>